<comment type="catalytic activity">
    <reaction evidence="12">
        <text>D-ribose 5-phosphate + ATP = 5-phospho-alpha-D-ribose 1-diphosphate + AMP + H(+)</text>
        <dbReference type="Rhea" id="RHEA:15609"/>
        <dbReference type="ChEBI" id="CHEBI:15378"/>
        <dbReference type="ChEBI" id="CHEBI:30616"/>
        <dbReference type="ChEBI" id="CHEBI:58017"/>
        <dbReference type="ChEBI" id="CHEBI:78346"/>
        <dbReference type="ChEBI" id="CHEBI:456215"/>
        <dbReference type="EC" id="2.7.6.1"/>
    </reaction>
</comment>
<dbReference type="GO" id="GO:0004749">
    <property type="term" value="F:ribose phosphate diphosphokinase activity"/>
    <property type="evidence" value="ECO:0007669"/>
    <property type="project" value="UniProtKB-EC"/>
</dbReference>
<dbReference type="GO" id="GO:0006164">
    <property type="term" value="P:purine nucleotide biosynthetic process"/>
    <property type="evidence" value="ECO:0007669"/>
    <property type="project" value="TreeGrafter"/>
</dbReference>
<evidence type="ECO:0000256" key="1">
    <source>
        <dbReference type="ARBA" id="ARBA00001946"/>
    </source>
</evidence>
<sequence>MPGCSSLKPFTGTSHPALAYHVSRRLGIPISPASIDRRPSGEISVSIKESVRQADVYIIGTANSTTNPALIELLIMIHSCSIASAGRITAVIPHSPCARQDKKDKLRAPITAKLVANMIREAGAYHVIQTMDLHASQIQGFFDCPVGKVKNTSLYAEPTLIQ</sequence>
<gene>
    <name evidence="15" type="ORF">PGT21_023610</name>
    <name evidence="14" type="ORF">PGTUg99_026545</name>
</gene>
<evidence type="ECO:0000256" key="5">
    <source>
        <dbReference type="ARBA" id="ARBA00022679"/>
    </source>
</evidence>
<dbReference type="AlphaFoldDB" id="A0A5B0PUM2"/>
<dbReference type="FunFam" id="3.40.50.2020:FF:000001">
    <property type="entry name" value="Ribose-phosphate pyrophosphokinase"/>
    <property type="match status" value="1"/>
</dbReference>
<evidence type="ECO:0000313" key="15">
    <source>
        <dbReference type="EMBL" id="KAA1104442.1"/>
    </source>
</evidence>
<feature type="domain" description="Ribose-phosphate pyrophosphokinase N-terminal" evidence="13">
    <location>
        <begin position="10"/>
        <end position="123"/>
    </location>
</feature>
<keyword evidence="11" id="KW-0460">Magnesium</keyword>
<evidence type="ECO:0000256" key="7">
    <source>
        <dbReference type="ARBA" id="ARBA00022727"/>
    </source>
</evidence>
<dbReference type="Pfam" id="PF13793">
    <property type="entry name" value="Pribosyltran_N"/>
    <property type="match status" value="1"/>
</dbReference>
<comment type="caution">
    <text evidence="15">The sequence shown here is derived from an EMBL/GenBank/DDBJ whole genome shotgun (WGS) entry which is preliminary data.</text>
</comment>
<keyword evidence="10" id="KW-0067">ATP-binding</keyword>
<dbReference type="PANTHER" id="PTHR10210">
    <property type="entry name" value="RIBOSE-PHOSPHATE DIPHOSPHOKINASE FAMILY MEMBER"/>
    <property type="match status" value="1"/>
</dbReference>
<dbReference type="GO" id="GO:0016301">
    <property type="term" value="F:kinase activity"/>
    <property type="evidence" value="ECO:0007669"/>
    <property type="project" value="UniProtKB-KW"/>
</dbReference>
<dbReference type="Proteomes" id="UP000325313">
    <property type="component" value="Unassembled WGS sequence"/>
</dbReference>
<reference evidence="16 17" key="1">
    <citation type="submission" date="2019-05" db="EMBL/GenBank/DDBJ databases">
        <title>Emergence of the Ug99 lineage of the wheat stem rust pathogen through somatic hybridization.</title>
        <authorList>
            <person name="Li F."/>
            <person name="Upadhyaya N.M."/>
            <person name="Sperschneider J."/>
            <person name="Matny O."/>
            <person name="Nguyen-Phuc H."/>
            <person name="Mago R."/>
            <person name="Raley C."/>
            <person name="Miller M.E."/>
            <person name="Silverstein K.A.T."/>
            <person name="Henningsen E."/>
            <person name="Hirsch C.D."/>
            <person name="Visser B."/>
            <person name="Pretorius Z.A."/>
            <person name="Steffenson B.J."/>
            <person name="Schwessinger B."/>
            <person name="Dodds P.N."/>
            <person name="Figueroa M."/>
        </authorList>
    </citation>
    <scope>NUCLEOTIDE SEQUENCE [LARGE SCALE GENOMIC DNA]</scope>
    <source>
        <strain evidence="15">21-0</strain>
        <strain evidence="14 17">Ug99</strain>
    </source>
</reference>
<name>A0A5B0PUM2_PUCGR</name>
<organism evidence="15 16">
    <name type="scientific">Puccinia graminis f. sp. tritici</name>
    <dbReference type="NCBI Taxonomy" id="56615"/>
    <lineage>
        <taxon>Eukaryota</taxon>
        <taxon>Fungi</taxon>
        <taxon>Dikarya</taxon>
        <taxon>Basidiomycota</taxon>
        <taxon>Pucciniomycotina</taxon>
        <taxon>Pucciniomycetes</taxon>
        <taxon>Pucciniales</taxon>
        <taxon>Pucciniaceae</taxon>
        <taxon>Puccinia</taxon>
    </lineage>
</organism>
<keyword evidence="7" id="KW-0545">Nucleotide biosynthesis</keyword>
<accession>A0A5B0PUM2</accession>
<comment type="similarity">
    <text evidence="3">Belongs to the ribose-phosphate pyrophosphokinase family.</text>
</comment>
<dbReference type="GO" id="GO:0006015">
    <property type="term" value="P:5-phosphoribose 1-diphosphate biosynthetic process"/>
    <property type="evidence" value="ECO:0007669"/>
    <property type="project" value="TreeGrafter"/>
</dbReference>
<comment type="pathway">
    <text evidence="2">Metabolic intermediate biosynthesis; 5-phospho-alpha-D-ribose 1-diphosphate biosynthesis; 5-phospho-alpha-D-ribose 1-diphosphate from D-ribose 5-phosphate (route I): step 1/1.</text>
</comment>
<dbReference type="GO" id="GO:0005524">
    <property type="term" value="F:ATP binding"/>
    <property type="evidence" value="ECO:0007669"/>
    <property type="project" value="UniProtKB-KW"/>
</dbReference>
<dbReference type="SMART" id="SM01400">
    <property type="entry name" value="Pribosyltran_N"/>
    <property type="match status" value="1"/>
</dbReference>
<keyword evidence="6" id="KW-0479">Metal-binding</keyword>
<evidence type="ECO:0000256" key="10">
    <source>
        <dbReference type="ARBA" id="ARBA00022840"/>
    </source>
</evidence>
<keyword evidence="5" id="KW-0808">Transferase</keyword>
<proteinExistence type="inferred from homology"/>
<dbReference type="SUPFAM" id="SSF53271">
    <property type="entry name" value="PRTase-like"/>
    <property type="match status" value="1"/>
</dbReference>
<dbReference type="GO" id="GO:0005737">
    <property type="term" value="C:cytoplasm"/>
    <property type="evidence" value="ECO:0007669"/>
    <property type="project" value="TreeGrafter"/>
</dbReference>
<dbReference type="GO" id="GO:0000287">
    <property type="term" value="F:magnesium ion binding"/>
    <property type="evidence" value="ECO:0007669"/>
    <property type="project" value="InterPro"/>
</dbReference>
<keyword evidence="9" id="KW-0418">Kinase</keyword>
<keyword evidence="16" id="KW-1185">Reference proteome</keyword>
<evidence type="ECO:0000256" key="11">
    <source>
        <dbReference type="ARBA" id="ARBA00022842"/>
    </source>
</evidence>
<comment type="cofactor">
    <cofactor evidence="1">
        <name>Mg(2+)</name>
        <dbReference type="ChEBI" id="CHEBI:18420"/>
    </cofactor>
</comment>
<dbReference type="PANTHER" id="PTHR10210:SF32">
    <property type="entry name" value="RIBOSE-PHOSPHATE PYROPHOSPHOKINASE 2"/>
    <property type="match status" value="1"/>
</dbReference>
<dbReference type="InterPro" id="IPR029057">
    <property type="entry name" value="PRTase-like"/>
</dbReference>
<evidence type="ECO:0000256" key="2">
    <source>
        <dbReference type="ARBA" id="ARBA00004996"/>
    </source>
</evidence>
<dbReference type="InterPro" id="IPR029099">
    <property type="entry name" value="Pribosyltran_N"/>
</dbReference>
<dbReference type="EMBL" id="VSWC01000041">
    <property type="protein sequence ID" value="KAA1104442.1"/>
    <property type="molecule type" value="Genomic_DNA"/>
</dbReference>
<evidence type="ECO:0000256" key="12">
    <source>
        <dbReference type="ARBA" id="ARBA00049535"/>
    </source>
</evidence>
<evidence type="ECO:0000256" key="4">
    <source>
        <dbReference type="ARBA" id="ARBA00013247"/>
    </source>
</evidence>
<evidence type="ECO:0000313" key="16">
    <source>
        <dbReference type="Proteomes" id="UP000324748"/>
    </source>
</evidence>
<evidence type="ECO:0000313" key="14">
    <source>
        <dbReference type="EMBL" id="KAA1068488.1"/>
    </source>
</evidence>
<evidence type="ECO:0000256" key="3">
    <source>
        <dbReference type="ARBA" id="ARBA00006478"/>
    </source>
</evidence>
<evidence type="ECO:0000256" key="8">
    <source>
        <dbReference type="ARBA" id="ARBA00022741"/>
    </source>
</evidence>
<dbReference type="EC" id="2.7.6.1" evidence="4"/>
<dbReference type="Proteomes" id="UP000324748">
    <property type="component" value="Unassembled WGS sequence"/>
</dbReference>
<dbReference type="InterPro" id="IPR005946">
    <property type="entry name" value="Rib-P_diPkinase"/>
</dbReference>
<dbReference type="NCBIfam" id="TIGR01251">
    <property type="entry name" value="ribP_PPkin"/>
    <property type="match status" value="1"/>
</dbReference>
<dbReference type="Gene3D" id="3.40.50.2020">
    <property type="match status" value="1"/>
</dbReference>
<evidence type="ECO:0000313" key="17">
    <source>
        <dbReference type="Proteomes" id="UP000325313"/>
    </source>
</evidence>
<evidence type="ECO:0000256" key="6">
    <source>
        <dbReference type="ARBA" id="ARBA00022723"/>
    </source>
</evidence>
<evidence type="ECO:0000256" key="9">
    <source>
        <dbReference type="ARBA" id="ARBA00022777"/>
    </source>
</evidence>
<keyword evidence="8" id="KW-0547">Nucleotide-binding</keyword>
<dbReference type="OrthoDB" id="413572at2759"/>
<dbReference type="GO" id="GO:0002189">
    <property type="term" value="C:ribose phosphate diphosphokinase complex"/>
    <property type="evidence" value="ECO:0007669"/>
    <property type="project" value="TreeGrafter"/>
</dbReference>
<evidence type="ECO:0000259" key="13">
    <source>
        <dbReference type="Pfam" id="PF13793"/>
    </source>
</evidence>
<protein>
    <recommendedName>
        <fullName evidence="4">ribose-phosphate diphosphokinase</fullName>
        <ecNumber evidence="4">2.7.6.1</ecNumber>
    </recommendedName>
</protein>
<dbReference type="EMBL" id="VDEP01000505">
    <property type="protein sequence ID" value="KAA1068488.1"/>
    <property type="molecule type" value="Genomic_DNA"/>
</dbReference>